<keyword evidence="7" id="KW-1185">Reference proteome</keyword>
<dbReference type="PANTHER" id="PTHR30126">
    <property type="entry name" value="HTH-TYPE TRANSCRIPTIONAL REGULATOR"/>
    <property type="match status" value="1"/>
</dbReference>
<evidence type="ECO:0000313" key="6">
    <source>
        <dbReference type="EMBL" id="MBC5685007.1"/>
    </source>
</evidence>
<dbReference type="PANTHER" id="PTHR30126:SF40">
    <property type="entry name" value="HTH-TYPE TRANSCRIPTIONAL REGULATOR GLTR"/>
    <property type="match status" value="1"/>
</dbReference>
<evidence type="ECO:0000256" key="2">
    <source>
        <dbReference type="ARBA" id="ARBA00023015"/>
    </source>
</evidence>
<dbReference type="EMBL" id="JACOPG010000001">
    <property type="protein sequence ID" value="MBC5685007.1"/>
    <property type="molecule type" value="Genomic_DNA"/>
</dbReference>
<reference evidence="6 7" key="1">
    <citation type="submission" date="2020-08" db="EMBL/GenBank/DDBJ databases">
        <title>Genome public.</title>
        <authorList>
            <person name="Liu C."/>
            <person name="Sun Q."/>
        </authorList>
    </citation>
    <scope>NUCLEOTIDE SEQUENCE [LARGE SCALE GENOMIC DNA]</scope>
    <source>
        <strain evidence="6 7">NSJ-9</strain>
    </source>
</reference>
<sequence length="301" mass="35196">MLEVKELQYFVICADVRSFSKAARVLYTTQPNVSKVIKSLESKLGFPVFRRDNRGITLTNKGRRAYEYAVKILEQEKHLAEIYQLDDREEVNMSSNPSSWIAETFTSFYQQFGKKQVRYQLIEANLNHILERVSSGEDDIGFIFFMESQREHLDYKLQRAQLEFHELKKSEAVLYYGQNPAPEKGTDIKEYMADKRLVQAYEDEFALNHYWEMVKGQEEDLFSDKIGVITNSDYVMNMLLKNTNLCNVSSNHLEKRSMFQGSILYHGEKCVSFGYVKRSGEDIVPLAQEFLSYMEKRLNLP</sequence>
<keyword evidence="4" id="KW-0804">Transcription</keyword>
<evidence type="ECO:0000256" key="1">
    <source>
        <dbReference type="ARBA" id="ARBA00009437"/>
    </source>
</evidence>
<dbReference type="RefSeq" id="WP_158575176.1">
    <property type="nucleotide sequence ID" value="NZ_JACOPG010000001.1"/>
</dbReference>
<comment type="caution">
    <text evidence="6">The sequence shown here is derived from an EMBL/GenBank/DDBJ whole genome shotgun (WGS) entry which is preliminary data.</text>
</comment>
<dbReference type="PRINTS" id="PR00039">
    <property type="entry name" value="HTHLYSR"/>
</dbReference>
<dbReference type="InterPro" id="IPR036388">
    <property type="entry name" value="WH-like_DNA-bd_sf"/>
</dbReference>
<gene>
    <name evidence="6" type="ORF">H8R94_00030</name>
</gene>
<evidence type="ECO:0000313" key="7">
    <source>
        <dbReference type="Proteomes" id="UP000643810"/>
    </source>
</evidence>
<evidence type="ECO:0000259" key="5">
    <source>
        <dbReference type="PROSITE" id="PS50931"/>
    </source>
</evidence>
<dbReference type="Pfam" id="PF00126">
    <property type="entry name" value="HTH_1"/>
    <property type="match status" value="1"/>
</dbReference>
<proteinExistence type="inferred from homology"/>
<organism evidence="6 7">
    <name type="scientific">Roseburia lenta</name>
    <dbReference type="NCBI Taxonomy" id="2763061"/>
    <lineage>
        <taxon>Bacteria</taxon>
        <taxon>Bacillati</taxon>
        <taxon>Bacillota</taxon>
        <taxon>Clostridia</taxon>
        <taxon>Lachnospirales</taxon>
        <taxon>Lachnospiraceae</taxon>
        <taxon>Roseburia</taxon>
    </lineage>
</organism>
<dbReference type="InterPro" id="IPR036390">
    <property type="entry name" value="WH_DNA-bd_sf"/>
</dbReference>
<comment type="similarity">
    <text evidence="1">Belongs to the LysR transcriptional regulatory family.</text>
</comment>
<dbReference type="SUPFAM" id="SSF46785">
    <property type="entry name" value="Winged helix' DNA-binding domain"/>
    <property type="match status" value="1"/>
</dbReference>
<accession>A0ABR7GC40</accession>
<protein>
    <submittedName>
        <fullName evidence="6">LysR family transcriptional regulator</fullName>
    </submittedName>
</protein>
<dbReference type="PROSITE" id="PS50931">
    <property type="entry name" value="HTH_LYSR"/>
    <property type="match status" value="1"/>
</dbReference>
<keyword evidence="2" id="KW-0805">Transcription regulation</keyword>
<keyword evidence="3" id="KW-0238">DNA-binding</keyword>
<feature type="domain" description="HTH lysR-type" evidence="5">
    <location>
        <begin position="2"/>
        <end position="59"/>
    </location>
</feature>
<evidence type="ECO:0000256" key="3">
    <source>
        <dbReference type="ARBA" id="ARBA00023125"/>
    </source>
</evidence>
<evidence type="ECO:0000256" key="4">
    <source>
        <dbReference type="ARBA" id="ARBA00023163"/>
    </source>
</evidence>
<name>A0ABR7GC40_9FIRM</name>
<dbReference type="Proteomes" id="UP000643810">
    <property type="component" value="Unassembled WGS sequence"/>
</dbReference>
<dbReference type="Gene3D" id="1.10.10.10">
    <property type="entry name" value="Winged helix-like DNA-binding domain superfamily/Winged helix DNA-binding domain"/>
    <property type="match status" value="1"/>
</dbReference>
<dbReference type="InterPro" id="IPR000847">
    <property type="entry name" value="LysR_HTH_N"/>
</dbReference>